<keyword evidence="2" id="KW-1185">Reference proteome</keyword>
<evidence type="ECO:0000313" key="2">
    <source>
        <dbReference type="Proteomes" id="UP000829560"/>
    </source>
</evidence>
<proteinExistence type="predicted"/>
<gene>
    <name evidence="1" type="ORF">MN210_16845</name>
</gene>
<sequence>MTYRHKSKPGVTCTVLDASDGCVIYQYMHDGLVVTNKAWVDDFLDEWEV</sequence>
<dbReference type="EMBL" id="CP093310">
    <property type="protein sequence ID" value="UTT87631.1"/>
    <property type="molecule type" value="Genomic_DNA"/>
</dbReference>
<evidence type="ECO:0000313" key="1">
    <source>
        <dbReference type="EMBL" id="UTT87631.1"/>
    </source>
</evidence>
<accession>A0AAT9QEH1</accession>
<dbReference type="KEGG" id="prae:MN210_16845"/>
<protein>
    <submittedName>
        <fullName evidence="1">Uncharacterized protein</fullName>
    </submittedName>
</protein>
<name>A0AAT9QEH1_9GAMM</name>
<organism evidence="1 2">
    <name type="scientific">Psychrobacter raelei</name>
    <dbReference type="NCBI Taxonomy" id="2565531"/>
    <lineage>
        <taxon>Bacteria</taxon>
        <taxon>Pseudomonadati</taxon>
        <taxon>Pseudomonadota</taxon>
        <taxon>Gammaproteobacteria</taxon>
        <taxon>Moraxellales</taxon>
        <taxon>Moraxellaceae</taxon>
        <taxon>Psychrobacter</taxon>
    </lineage>
</organism>
<dbReference type="RefSeq" id="WP_255016252.1">
    <property type="nucleotide sequence ID" value="NZ_CP093310.2"/>
</dbReference>
<dbReference type="AlphaFoldDB" id="A0AAT9QEH1"/>
<dbReference type="Proteomes" id="UP000829560">
    <property type="component" value="Chromosome"/>
</dbReference>
<reference evidence="1" key="1">
    <citation type="submission" date="2024-03" db="EMBL/GenBank/DDBJ databases">
        <title>Psychrobacter raelis sp. nov. isolated from a dog with peritonitis.</title>
        <authorList>
            <person name="Schiavone A."/>
            <person name="Manzulli V."/>
            <person name="Camarda A."/>
            <person name="Cafiero M.A."/>
            <person name="Vasco I."/>
            <person name="Marino L."/>
            <person name="Pennuzzi G."/>
            <person name="Serrecchia L."/>
            <person name="Galante D."/>
            <person name="Pugliese N."/>
        </authorList>
    </citation>
    <scope>NUCLEOTIDE SEQUENCE</scope>
    <source>
        <strain evidence="1">PraFG1</strain>
    </source>
</reference>